<dbReference type="EC" id="2.4.2.4" evidence="6"/>
<dbReference type="Pfam" id="PF02885">
    <property type="entry name" value="Glycos_trans_3N"/>
    <property type="match status" value="1"/>
</dbReference>
<sequence>MVFAATDVIRAKRDGQRLTDDQIDWVIDAYTRGEVAEEQMAALAMAVLLRGMSGQETARWTAAMVASGEVLDLSGVRRPTVDKHSTGGVGDKITLPLTPLVAACGAAVPQLSGRGLGHTGGTLDKLESIPGWRAELSMPEIRARLDDVGAVVCAATAGLAPADRKLYALRDVTGTVESVPLIAASIMSKKLAEGVRSLVLDVKCGSGAFMKDLDSARELATALVGIGTANGLRTSALITGMSTPLGRAVGNALEVAESVEVLRGGGPPDVAELVVALAREMLAHAGLSDVDPAEVLADGRAHETWCRMIAAQGGDPDAPLPTARHVEHVTAAESGVLARLDAMAVGLAAWRLGAGRARKEDRVDHAAGIVGLVEPGGRVEAGQPLLELHTDRPETLPAARAALDDAWTIAAEAPAPPPLILDRIT</sequence>
<dbReference type="PANTHER" id="PTHR10515:SF0">
    <property type="entry name" value="THYMIDINE PHOSPHORYLASE"/>
    <property type="match status" value="1"/>
</dbReference>
<dbReference type="InterPro" id="IPR018090">
    <property type="entry name" value="Pyrmidine_PPas_bac/euk"/>
</dbReference>
<comment type="subunit">
    <text evidence="2">Homodimer.</text>
</comment>
<dbReference type="SMART" id="SM00941">
    <property type="entry name" value="PYNP_C"/>
    <property type="match status" value="1"/>
</dbReference>
<dbReference type="SUPFAM" id="SSF47648">
    <property type="entry name" value="Nucleoside phosphorylase/phosphoribosyltransferase N-terminal domain"/>
    <property type="match status" value="1"/>
</dbReference>
<dbReference type="InterPro" id="IPR017459">
    <property type="entry name" value="Glycosyl_Trfase_fam3_N_dom"/>
</dbReference>
<dbReference type="NCBIfam" id="NF004490">
    <property type="entry name" value="PRK05820.1"/>
    <property type="match status" value="1"/>
</dbReference>
<dbReference type="Gene3D" id="3.90.1170.30">
    <property type="entry name" value="Pyrimidine nucleoside phosphorylase-like, C-terminal domain"/>
    <property type="match status" value="1"/>
</dbReference>
<organism evidence="6 7">
    <name type="scientific">Saccharopolyspora cebuensis</name>
    <dbReference type="NCBI Taxonomy" id="418759"/>
    <lineage>
        <taxon>Bacteria</taxon>
        <taxon>Bacillati</taxon>
        <taxon>Actinomycetota</taxon>
        <taxon>Actinomycetes</taxon>
        <taxon>Pseudonocardiales</taxon>
        <taxon>Pseudonocardiaceae</taxon>
        <taxon>Saccharopolyspora</taxon>
    </lineage>
</organism>
<name>A0ABV4CEZ9_9PSEU</name>
<dbReference type="Pfam" id="PF07831">
    <property type="entry name" value="PYNP_C"/>
    <property type="match status" value="1"/>
</dbReference>
<dbReference type="InterPro" id="IPR035902">
    <property type="entry name" value="Nuc_phospho_transferase"/>
</dbReference>
<accession>A0ABV4CEZ9</accession>
<keyword evidence="3 6" id="KW-0328">Glycosyltransferase</keyword>
<comment type="similarity">
    <text evidence="1">Belongs to the thymidine/pyrimidine-nucleoside phosphorylase family.</text>
</comment>
<dbReference type="InterPro" id="IPR036320">
    <property type="entry name" value="Glycosyl_Trfase_fam3_N_dom_sf"/>
</dbReference>
<dbReference type="InterPro" id="IPR000312">
    <property type="entry name" value="Glycosyl_Trfase_fam3"/>
</dbReference>
<feature type="domain" description="Pyrimidine nucleoside phosphorylase C-terminal" evidence="5">
    <location>
        <begin position="336"/>
        <end position="410"/>
    </location>
</feature>
<proteinExistence type="inferred from homology"/>
<dbReference type="EMBL" id="JBGEHV010000013">
    <property type="protein sequence ID" value="MEY8039670.1"/>
    <property type="molecule type" value="Genomic_DNA"/>
</dbReference>
<keyword evidence="7" id="KW-1185">Reference proteome</keyword>
<evidence type="ECO:0000256" key="4">
    <source>
        <dbReference type="ARBA" id="ARBA00022679"/>
    </source>
</evidence>
<evidence type="ECO:0000256" key="3">
    <source>
        <dbReference type="ARBA" id="ARBA00022676"/>
    </source>
</evidence>
<dbReference type="PANTHER" id="PTHR10515">
    <property type="entry name" value="THYMIDINE PHOSPHORYLASE"/>
    <property type="match status" value="1"/>
</dbReference>
<evidence type="ECO:0000256" key="1">
    <source>
        <dbReference type="ARBA" id="ARBA00006915"/>
    </source>
</evidence>
<reference evidence="6 7" key="1">
    <citation type="submission" date="2024-08" db="EMBL/GenBank/DDBJ databases">
        <title>Genome mining of Saccharopolyspora cebuensis PGLac3 from Nigerian medicinal plant.</title>
        <authorList>
            <person name="Ezeobiora C.E."/>
            <person name="Igbokwe N.H."/>
            <person name="Amin D.H."/>
            <person name="Mendie U.E."/>
        </authorList>
    </citation>
    <scope>NUCLEOTIDE SEQUENCE [LARGE SCALE GENOMIC DNA]</scope>
    <source>
        <strain evidence="6 7">PGLac3</strain>
    </source>
</reference>
<evidence type="ECO:0000259" key="5">
    <source>
        <dbReference type="SMART" id="SM00941"/>
    </source>
</evidence>
<dbReference type="RefSeq" id="WP_345358375.1">
    <property type="nucleotide sequence ID" value="NZ_BAABII010000003.1"/>
</dbReference>
<dbReference type="Proteomes" id="UP001564626">
    <property type="component" value="Unassembled WGS sequence"/>
</dbReference>
<comment type="caution">
    <text evidence="6">The sequence shown here is derived from an EMBL/GenBank/DDBJ whole genome shotgun (WGS) entry which is preliminary data.</text>
</comment>
<dbReference type="NCBIfam" id="TIGR02644">
    <property type="entry name" value="Y_phosphoryl"/>
    <property type="match status" value="1"/>
</dbReference>
<dbReference type="SUPFAM" id="SSF52418">
    <property type="entry name" value="Nucleoside phosphorylase/phosphoribosyltransferase catalytic domain"/>
    <property type="match status" value="1"/>
</dbReference>
<dbReference type="Gene3D" id="1.20.970.10">
    <property type="entry name" value="Transferase, Pyrimidine Nucleoside Phosphorylase, Chain C"/>
    <property type="match status" value="1"/>
</dbReference>
<dbReference type="InterPro" id="IPR036566">
    <property type="entry name" value="PYNP-like_C_sf"/>
</dbReference>
<dbReference type="GO" id="GO:0009032">
    <property type="term" value="F:thymidine phosphorylase activity"/>
    <property type="evidence" value="ECO:0007669"/>
    <property type="project" value="UniProtKB-EC"/>
</dbReference>
<dbReference type="Pfam" id="PF00591">
    <property type="entry name" value="Glycos_transf_3"/>
    <property type="match status" value="1"/>
</dbReference>
<dbReference type="InterPro" id="IPR013102">
    <property type="entry name" value="PYNP_C"/>
</dbReference>
<evidence type="ECO:0000313" key="6">
    <source>
        <dbReference type="EMBL" id="MEY8039670.1"/>
    </source>
</evidence>
<dbReference type="PROSITE" id="PS00647">
    <property type="entry name" value="THYMID_PHOSPHORYLASE"/>
    <property type="match status" value="1"/>
</dbReference>
<gene>
    <name evidence="6" type="ORF">AB8O55_09710</name>
</gene>
<protein>
    <submittedName>
        <fullName evidence="6">Thymidine phosphorylase</fullName>
        <ecNumber evidence="6">2.4.2.4</ecNumber>
    </submittedName>
</protein>
<dbReference type="Gene3D" id="3.40.1030.10">
    <property type="entry name" value="Nucleoside phosphorylase/phosphoribosyltransferase catalytic domain"/>
    <property type="match status" value="1"/>
</dbReference>
<dbReference type="PIRSF" id="PIRSF000478">
    <property type="entry name" value="TP_PyNP"/>
    <property type="match status" value="1"/>
</dbReference>
<keyword evidence="4 6" id="KW-0808">Transferase</keyword>
<dbReference type="InterPro" id="IPR017872">
    <property type="entry name" value="Pyrmidine_PPase_CS"/>
</dbReference>
<dbReference type="SUPFAM" id="SSF54680">
    <property type="entry name" value="Pyrimidine nucleoside phosphorylase C-terminal domain"/>
    <property type="match status" value="1"/>
</dbReference>
<evidence type="ECO:0000313" key="7">
    <source>
        <dbReference type="Proteomes" id="UP001564626"/>
    </source>
</evidence>
<dbReference type="InterPro" id="IPR000053">
    <property type="entry name" value="Thymidine/pyrmidine_PPase"/>
</dbReference>
<evidence type="ECO:0000256" key="2">
    <source>
        <dbReference type="ARBA" id="ARBA00011738"/>
    </source>
</evidence>